<reference evidence="1 2" key="1">
    <citation type="submission" date="2018-11" db="EMBL/GenBank/DDBJ databases">
        <title>Complete Genome Sequence of Vbrio mediterranei 117-T6: a Potential Pathogen Bacteria Isolated from the Conchocelis of Pyropia.</title>
        <authorList>
            <person name="Liu Q."/>
        </authorList>
    </citation>
    <scope>NUCLEOTIDE SEQUENCE [LARGE SCALE GENOMIC DNA]</scope>
    <source>
        <strain evidence="1 2">117-T6</strain>
        <plasmid evidence="1 2">unnamed</plasmid>
    </source>
</reference>
<geneLocation type="plasmid" evidence="1">
    <name>unnamed</name>
</geneLocation>
<dbReference type="AlphaFoldDB" id="A0A3G4VLY1"/>
<proteinExistence type="predicted"/>
<protein>
    <submittedName>
        <fullName evidence="1">Uncharacterized protein</fullName>
    </submittedName>
</protein>
<dbReference type="EMBL" id="CP033579">
    <property type="protein sequence ID" value="AYV25008.1"/>
    <property type="molecule type" value="Genomic_DNA"/>
</dbReference>
<sequence>MTVPLKSRNSTCTINFTDIDSDTDIHIAPGGTGWRYDNSIYNRLPSGNYTLSRIINDSIEVKEYRKGVAPNATKVLSGIDYRLKLKLLGSISFVINGDKDRRITLNPAQPESNQLRFDFRITSNFNQLNISF</sequence>
<organism evidence="1 2">
    <name type="scientific">Vibrio mediterranei</name>
    <dbReference type="NCBI Taxonomy" id="689"/>
    <lineage>
        <taxon>Bacteria</taxon>
        <taxon>Pseudomonadati</taxon>
        <taxon>Pseudomonadota</taxon>
        <taxon>Gammaproteobacteria</taxon>
        <taxon>Vibrionales</taxon>
        <taxon>Vibrionaceae</taxon>
        <taxon>Vibrio</taxon>
    </lineage>
</organism>
<gene>
    <name evidence="1" type="ORF">ECB94_27200</name>
</gene>
<keyword evidence="1" id="KW-0614">Plasmid</keyword>
<evidence type="ECO:0000313" key="1">
    <source>
        <dbReference type="EMBL" id="AYV25008.1"/>
    </source>
</evidence>
<dbReference type="Proteomes" id="UP000279760">
    <property type="component" value="Plasmid unnamed"/>
</dbReference>
<accession>A0A3G4VLY1</accession>
<name>A0A3G4VLY1_9VIBR</name>
<evidence type="ECO:0000313" key="2">
    <source>
        <dbReference type="Proteomes" id="UP000279760"/>
    </source>
</evidence>